<dbReference type="Pfam" id="PF23961">
    <property type="entry name" value="Phage_tail_terminator_9"/>
    <property type="match status" value="1"/>
</dbReference>
<sequence>MDIQDVEMEAMKEIVDVAVGIPLFTYKMQENAPRPQGEYAAIKCTSSFNPGYDETRIVTIGGQDMFRTRGVRLLTFMIVFSRNGQEYIDYDNSFYRPDVNAVLRKHGFCAMGKEALSLASIALETNWEVRQGLKMQFSVLREQISPIGTMSNAYVGGVFIDGDKEVIIKGK</sequence>
<protein>
    <submittedName>
        <fullName evidence="2">Putative tail completion protein</fullName>
    </submittedName>
</protein>
<name>A0A1J0MEX2_9CAUD</name>
<evidence type="ECO:0000313" key="3">
    <source>
        <dbReference type="Proteomes" id="UP000224355"/>
    </source>
</evidence>
<reference evidence="2 3" key="2">
    <citation type="submission" date="2018-04" db="EMBL/GenBank/DDBJ databases">
        <authorList>
            <person name="Shneider M.M."/>
            <person name="Kabanova A.P."/>
            <person name="Vo T.N.H."/>
            <person name="Korzhenkov A."/>
            <person name="Samarov N.I."/>
            <person name="Toshchakov S.V."/>
            <person name="Miroshnikov K.K."/>
            <person name="Ignatov A.N."/>
            <person name="Kulikov E.E."/>
            <person name="Miroshnikov K.A."/>
        </authorList>
    </citation>
    <scope>NUCLEOTIDE SEQUENCE [LARGE SCALE GENOMIC DNA]</scope>
</reference>
<dbReference type="Proteomes" id="UP000224355">
    <property type="component" value="Segment"/>
</dbReference>
<feature type="domain" description="Phage neck terminator protein gp12-like" evidence="1">
    <location>
        <begin position="12"/>
        <end position="161"/>
    </location>
</feature>
<dbReference type="EMBL" id="KY087898">
    <property type="protein sequence ID" value="APD19719.1"/>
    <property type="molecule type" value="Genomic_DNA"/>
</dbReference>
<dbReference type="InterPro" id="IPR057087">
    <property type="entry name" value="Gp12-like"/>
</dbReference>
<accession>A0A1J0MEX2</accession>
<evidence type="ECO:0000259" key="1">
    <source>
        <dbReference type="Pfam" id="PF23961"/>
    </source>
</evidence>
<evidence type="ECO:0000313" key="2">
    <source>
        <dbReference type="EMBL" id="APD19719.1"/>
    </source>
</evidence>
<proteinExistence type="predicted"/>
<keyword evidence="3" id="KW-1185">Reference proteome</keyword>
<organism evidence="2 3">
    <name type="scientific">Pectobacterium phage PP101</name>
    <dbReference type="NCBI Taxonomy" id="1916414"/>
    <lineage>
        <taxon>Viruses</taxon>
        <taxon>Duplodnaviria</taxon>
        <taxon>Heunggongvirae</taxon>
        <taxon>Uroviricota</taxon>
        <taxon>Caudoviricetes</taxon>
        <taxon>Chaseviridae</taxon>
        <taxon>Cleopatravirinae</taxon>
        <taxon>Suwonvirus</taxon>
        <taxon>Suwonvirus PP101</taxon>
    </lineage>
</organism>
<reference evidence="3" key="1">
    <citation type="submission" date="2016-11" db="EMBL/GenBank/DDBJ databases">
        <authorList>
            <person name="Shneider M.M."/>
            <person name="Kabanova A.P."/>
            <person name="Vo T.N.H."/>
            <person name="Korzhenkov A."/>
            <person name="Samarov N.I."/>
            <person name="Toshchakov S.V."/>
            <person name="Miroshnikov K.K."/>
            <person name="Ignatov A.N."/>
            <person name="Kulikov E.E."/>
            <person name="Miroshnikov K.A."/>
        </authorList>
    </citation>
    <scope>NUCLEOTIDE SEQUENCE [LARGE SCALE GENOMIC DNA]</scope>
</reference>
<gene>
    <name evidence="2" type="ORF">PP101_62</name>
</gene>